<dbReference type="InParanoid" id="A0A409XCM3"/>
<evidence type="ECO:0000313" key="1">
    <source>
        <dbReference type="EMBL" id="PPQ88480.1"/>
    </source>
</evidence>
<dbReference type="OrthoDB" id="3199698at2759"/>
<proteinExistence type="predicted"/>
<name>A0A409XCM3_PSICY</name>
<reference evidence="1 2" key="1">
    <citation type="journal article" date="2018" name="Evol. Lett.">
        <title>Horizontal gene cluster transfer increased hallucinogenic mushroom diversity.</title>
        <authorList>
            <person name="Reynolds H.T."/>
            <person name="Vijayakumar V."/>
            <person name="Gluck-Thaler E."/>
            <person name="Korotkin H.B."/>
            <person name="Matheny P.B."/>
            <person name="Slot J.C."/>
        </authorList>
    </citation>
    <scope>NUCLEOTIDE SEQUENCE [LARGE SCALE GENOMIC DNA]</scope>
    <source>
        <strain evidence="1 2">2631</strain>
    </source>
</reference>
<dbReference type="Pfam" id="PF18759">
    <property type="entry name" value="Plavaka"/>
    <property type="match status" value="1"/>
</dbReference>
<protein>
    <submittedName>
        <fullName evidence="1">Uncharacterized protein</fullName>
    </submittedName>
</protein>
<organism evidence="1 2">
    <name type="scientific">Psilocybe cyanescens</name>
    <dbReference type="NCBI Taxonomy" id="93625"/>
    <lineage>
        <taxon>Eukaryota</taxon>
        <taxon>Fungi</taxon>
        <taxon>Dikarya</taxon>
        <taxon>Basidiomycota</taxon>
        <taxon>Agaricomycotina</taxon>
        <taxon>Agaricomycetes</taxon>
        <taxon>Agaricomycetidae</taxon>
        <taxon>Agaricales</taxon>
        <taxon>Agaricineae</taxon>
        <taxon>Strophariaceae</taxon>
        <taxon>Psilocybe</taxon>
    </lineage>
</organism>
<evidence type="ECO:0000313" key="2">
    <source>
        <dbReference type="Proteomes" id="UP000283269"/>
    </source>
</evidence>
<accession>A0A409XCM3</accession>
<sequence length="504" mass="56673">CPEFQHFCRQLYHQCLELIFEPLKLCIETYKVIKCPDGHFFWAIFGLGPYIADYPEQGSSLTGSQNECDAPPHDLDSKGSHCCSHEKTDFLIKNFDPGILWDDYGIWNDIVLFTHSFPCANIHELLSPDLLHQLIKGTFKDHLVTWVGDYLVQTHGEQRTLEIIEDIDHWQNLSGAPLFRSLTFSRQLGLQPVDWQQLKSIDEGLAILFVYLAAITGYVPSAMVQCIATFIDACHITHHNAITSPSPQHLKSCVFIDAGVWESISLPQQHALSHYFYSIHLFTSPNGLCSSITESMHIKAVKEPWQRSNRYNALTQMLQSLVQMDKMDVLQQHFTASGMMVGSTSSYMAQMKTGGSDNSLDDNDNGLQVHVDNRLQVDDDDDDDEGPVAGDLTGALSDVILVSRPRIQLLTTALESGYLHYLSTLAAYIGQPQFPFALRQFLFSLDHPDQQIPTKLVNFPPIDGTIKVYHSAMATFYAPSDLCGTGGLHQEQIFLTPFFHGHPR</sequence>
<feature type="non-terminal residue" evidence="1">
    <location>
        <position position="1"/>
    </location>
</feature>
<keyword evidence="2" id="KW-1185">Reference proteome</keyword>
<dbReference type="EMBL" id="NHYD01002073">
    <property type="protein sequence ID" value="PPQ88480.1"/>
    <property type="molecule type" value="Genomic_DNA"/>
</dbReference>
<dbReference type="InterPro" id="IPR041078">
    <property type="entry name" value="Plavaka"/>
</dbReference>
<dbReference type="Proteomes" id="UP000283269">
    <property type="component" value="Unassembled WGS sequence"/>
</dbReference>
<comment type="caution">
    <text evidence="1">The sequence shown here is derived from an EMBL/GenBank/DDBJ whole genome shotgun (WGS) entry which is preliminary data.</text>
</comment>
<dbReference type="AlphaFoldDB" id="A0A409XCM3"/>
<gene>
    <name evidence="1" type="ORF">CVT25_012030</name>
</gene>